<dbReference type="Gene3D" id="3.40.1390.10">
    <property type="entry name" value="MurE/MurF, N-terminal domain"/>
    <property type="match status" value="1"/>
</dbReference>
<keyword evidence="10" id="KW-1185">Reference proteome</keyword>
<dbReference type="PANTHER" id="PTHR43378">
    <property type="entry name" value="UDP-3-O-ACYLGLUCOSAMINE N-ACYLTRANSFERASE"/>
    <property type="match status" value="1"/>
</dbReference>
<evidence type="ECO:0000256" key="7">
    <source>
        <dbReference type="HAMAP-Rule" id="MF_00523"/>
    </source>
</evidence>
<comment type="function">
    <text evidence="7">Catalyzes the N-acylation of UDP-3-O-acylglucosamine using 3-hydroxyacyl-ACP as the acyl donor. Is involved in the biosynthesis of lipid A, a phosphorylated glycolipid that anchors the lipopolysaccharide to the outer membrane of the cell.</text>
</comment>
<comment type="pathway">
    <text evidence="7">Bacterial outer membrane biogenesis; LPS lipid A biosynthesis.</text>
</comment>
<evidence type="ECO:0000256" key="1">
    <source>
        <dbReference type="ARBA" id="ARBA00022516"/>
    </source>
</evidence>
<feature type="domain" description="UDP-3-O-[3-hydroxymyristoyl] glucosamine N-acyltransferase non-repeat region" evidence="8">
    <location>
        <begin position="27"/>
        <end position="92"/>
    </location>
</feature>
<dbReference type="EMBL" id="SMRS01000005">
    <property type="protein sequence ID" value="KAA0874672.1"/>
    <property type="molecule type" value="Genomic_DNA"/>
</dbReference>
<gene>
    <name evidence="7 9" type="primary">lpxD</name>
    <name evidence="9" type="ORF">E1H14_07525</name>
</gene>
<dbReference type="PROSITE" id="PS00101">
    <property type="entry name" value="HEXAPEP_TRANSFERASES"/>
    <property type="match status" value="1"/>
</dbReference>
<evidence type="ECO:0000256" key="3">
    <source>
        <dbReference type="ARBA" id="ARBA00022679"/>
    </source>
</evidence>
<name>A0A5A9W251_9GAMM</name>
<evidence type="ECO:0000256" key="4">
    <source>
        <dbReference type="ARBA" id="ARBA00022737"/>
    </source>
</evidence>
<dbReference type="Pfam" id="PF00132">
    <property type="entry name" value="Hexapep"/>
    <property type="match status" value="1"/>
</dbReference>
<sequence length="351" mass="37417">MISRPPMRLAEIAEYVNAKWHGEGESLITGLATLRHANSTQISFLANPRYQKDLAQTQAAAVLVTADFAQVLGDRALVVSHPYLAFAKLSQLFDWREPLVPGIAGTATVAETAQVHPEAQICAGAVIAEGVQIAAAVYVGPNTVIGRNCTLGEHTRLEAGVVLYPQVHLGARVLVHSGAILGADGFGFAQEQQQWVKICQLGGVRVDDDVEIGAGTTIDRGALDDTWVQKGVKLDNQIQVAHNVVIGEHSAIAGGTAIAGSTQIGRHCTIAGMSGITGHLTLADHTHITAMTLVSKSIETSGGIFSSGTGVEPHAQWKRNVVRFRQLDELAKRVRRLEQLLETDSQKGLKT</sequence>
<dbReference type="NCBIfam" id="TIGR01853">
    <property type="entry name" value="lipid_A_lpxD"/>
    <property type="match status" value="1"/>
</dbReference>
<organism evidence="9 10">
    <name type="scientific">Nitrincola tapanii</name>
    <dbReference type="NCBI Taxonomy" id="1708751"/>
    <lineage>
        <taxon>Bacteria</taxon>
        <taxon>Pseudomonadati</taxon>
        <taxon>Pseudomonadota</taxon>
        <taxon>Gammaproteobacteria</taxon>
        <taxon>Oceanospirillales</taxon>
        <taxon>Oceanospirillaceae</taxon>
        <taxon>Nitrincola</taxon>
    </lineage>
</organism>
<dbReference type="InterPro" id="IPR020573">
    <property type="entry name" value="UDP_GlcNAc_AcTrfase_non-rep"/>
</dbReference>
<dbReference type="Pfam" id="PF04613">
    <property type="entry name" value="LpxD"/>
    <property type="match status" value="1"/>
</dbReference>
<evidence type="ECO:0000256" key="2">
    <source>
        <dbReference type="ARBA" id="ARBA00022556"/>
    </source>
</evidence>
<evidence type="ECO:0000313" key="9">
    <source>
        <dbReference type="EMBL" id="KAA0874672.1"/>
    </source>
</evidence>
<dbReference type="InterPro" id="IPR001451">
    <property type="entry name" value="Hexapep"/>
</dbReference>
<dbReference type="SUPFAM" id="SSF51161">
    <property type="entry name" value="Trimeric LpxA-like enzymes"/>
    <property type="match status" value="1"/>
</dbReference>
<comment type="caution">
    <text evidence="9">The sequence shown here is derived from an EMBL/GenBank/DDBJ whole genome shotgun (WGS) entry which is preliminary data.</text>
</comment>
<dbReference type="Proteomes" id="UP000325302">
    <property type="component" value="Unassembled WGS sequence"/>
</dbReference>
<dbReference type="EC" id="2.3.1.191" evidence="7"/>
<dbReference type="RefSeq" id="WP_149390853.1">
    <property type="nucleotide sequence ID" value="NZ_SMRS01000005.1"/>
</dbReference>
<dbReference type="InterPro" id="IPR011004">
    <property type="entry name" value="Trimer_LpxA-like_sf"/>
</dbReference>
<dbReference type="NCBIfam" id="NF002060">
    <property type="entry name" value="PRK00892.1"/>
    <property type="match status" value="1"/>
</dbReference>
<comment type="similarity">
    <text evidence="7">Belongs to the transferase hexapeptide repeat family. LpxD subfamily.</text>
</comment>
<evidence type="ECO:0000256" key="6">
    <source>
        <dbReference type="ARBA" id="ARBA00023315"/>
    </source>
</evidence>
<evidence type="ECO:0000259" key="8">
    <source>
        <dbReference type="Pfam" id="PF04613"/>
    </source>
</evidence>
<evidence type="ECO:0000256" key="5">
    <source>
        <dbReference type="ARBA" id="ARBA00023098"/>
    </source>
</evidence>
<comment type="subunit">
    <text evidence="7">Homotrimer.</text>
</comment>
<protein>
    <recommendedName>
        <fullName evidence="7">UDP-3-O-acylglucosamine N-acyltransferase</fullName>
        <ecNumber evidence="7">2.3.1.191</ecNumber>
    </recommendedName>
</protein>
<keyword evidence="3 7" id="KW-0808">Transferase</keyword>
<keyword evidence="5 7" id="KW-0443">Lipid metabolism</keyword>
<keyword evidence="4 7" id="KW-0677">Repeat</keyword>
<dbReference type="AlphaFoldDB" id="A0A5A9W251"/>
<dbReference type="CDD" id="cd03352">
    <property type="entry name" value="LbH_LpxD"/>
    <property type="match status" value="1"/>
</dbReference>
<accession>A0A5A9W251</accession>
<dbReference type="GO" id="GO:0016410">
    <property type="term" value="F:N-acyltransferase activity"/>
    <property type="evidence" value="ECO:0007669"/>
    <property type="project" value="InterPro"/>
</dbReference>
<dbReference type="Gene3D" id="1.20.5.170">
    <property type="match status" value="1"/>
</dbReference>
<dbReference type="GO" id="GO:0009245">
    <property type="term" value="P:lipid A biosynthetic process"/>
    <property type="evidence" value="ECO:0007669"/>
    <property type="project" value="UniProtKB-UniRule"/>
</dbReference>
<reference evidence="9 10" key="1">
    <citation type="submission" date="2019-03" db="EMBL/GenBank/DDBJ databases">
        <title>Nitrincola sp. nov. isolated from an Indian soda lake.</title>
        <authorList>
            <person name="Joshi A."/>
            <person name="Thite S.V."/>
            <person name="Joseph N."/>
            <person name="Dhotre D."/>
            <person name="Moorthy M."/>
            <person name="Shouche Y.S."/>
        </authorList>
    </citation>
    <scope>NUCLEOTIDE SEQUENCE [LARGE SCALE GENOMIC DNA]</scope>
    <source>
        <strain evidence="9 10">MEB193</strain>
    </source>
</reference>
<dbReference type="OrthoDB" id="9784739at2"/>
<dbReference type="GO" id="GO:0103118">
    <property type="term" value="F:UDP-3-O-[(3R)-3-hydroxyacyl]-glucosamine N-acyltransferase activity"/>
    <property type="evidence" value="ECO:0007669"/>
    <property type="project" value="UniProtKB-EC"/>
</dbReference>
<dbReference type="UniPathway" id="UPA00973"/>
<dbReference type="InterPro" id="IPR007691">
    <property type="entry name" value="LpxD"/>
</dbReference>
<dbReference type="Gene3D" id="2.160.10.10">
    <property type="entry name" value="Hexapeptide repeat proteins"/>
    <property type="match status" value="1"/>
</dbReference>
<evidence type="ECO:0000313" key="10">
    <source>
        <dbReference type="Proteomes" id="UP000325302"/>
    </source>
</evidence>
<dbReference type="PANTHER" id="PTHR43378:SF2">
    <property type="entry name" value="UDP-3-O-ACYLGLUCOSAMINE N-ACYLTRANSFERASE 1, MITOCHONDRIAL-RELATED"/>
    <property type="match status" value="1"/>
</dbReference>
<proteinExistence type="inferred from homology"/>
<feature type="active site" description="Proton acceptor" evidence="7">
    <location>
        <position position="242"/>
    </location>
</feature>
<dbReference type="HAMAP" id="MF_00523">
    <property type="entry name" value="LpxD"/>
    <property type="match status" value="1"/>
</dbReference>
<dbReference type="GO" id="GO:0016020">
    <property type="term" value="C:membrane"/>
    <property type="evidence" value="ECO:0007669"/>
    <property type="project" value="GOC"/>
</dbReference>
<keyword evidence="2 7" id="KW-0441">Lipid A biosynthesis</keyword>
<dbReference type="InterPro" id="IPR018357">
    <property type="entry name" value="Hexapep_transf_CS"/>
</dbReference>
<keyword evidence="1 7" id="KW-0444">Lipid biosynthesis</keyword>
<comment type="catalytic activity">
    <reaction evidence="7">
        <text>a UDP-3-O-[(3R)-3-hydroxyacyl]-alpha-D-glucosamine + a (3R)-hydroxyacyl-[ACP] = a UDP-2-N,3-O-bis[(3R)-3-hydroxyacyl]-alpha-D-glucosamine + holo-[ACP] + H(+)</text>
        <dbReference type="Rhea" id="RHEA:53836"/>
        <dbReference type="Rhea" id="RHEA-COMP:9685"/>
        <dbReference type="Rhea" id="RHEA-COMP:9945"/>
        <dbReference type="ChEBI" id="CHEBI:15378"/>
        <dbReference type="ChEBI" id="CHEBI:64479"/>
        <dbReference type="ChEBI" id="CHEBI:78827"/>
        <dbReference type="ChEBI" id="CHEBI:137740"/>
        <dbReference type="ChEBI" id="CHEBI:137748"/>
        <dbReference type="EC" id="2.3.1.191"/>
    </reaction>
</comment>
<keyword evidence="6 7" id="KW-0012">Acyltransferase</keyword>